<organism evidence="1 3">
    <name type="scientific">Piscirickettsia litoralis</name>
    <dbReference type="NCBI Taxonomy" id="1891921"/>
    <lineage>
        <taxon>Bacteria</taxon>
        <taxon>Pseudomonadati</taxon>
        <taxon>Pseudomonadota</taxon>
        <taxon>Gammaproteobacteria</taxon>
        <taxon>Thiotrichales</taxon>
        <taxon>Piscirickettsiaceae</taxon>
        <taxon>Piscirickettsia</taxon>
    </lineage>
</organism>
<dbReference type="Pfam" id="PF10934">
    <property type="entry name" value="Sheath_initiator"/>
    <property type="match status" value="1"/>
</dbReference>
<evidence type="ECO:0000313" key="3">
    <source>
        <dbReference type="Proteomes" id="UP000094329"/>
    </source>
</evidence>
<evidence type="ECO:0000313" key="2">
    <source>
        <dbReference type="EMBL" id="ODN41185.1"/>
    </source>
</evidence>
<evidence type="ECO:0008006" key="4">
    <source>
        <dbReference type="Google" id="ProtNLM"/>
    </source>
</evidence>
<sequence>MTDFLLNDDHDIDFSSLSLHLTDSLAQRLSIKLNTFQGEWFLDDTAGIPYFQNILGNKVTADVIDSIFKKAILEESEVSTILEFTSSIDNAKRKYTYTARILASDNTEVTVSG</sequence>
<dbReference type="EMBL" id="MDTU01000010">
    <property type="protein sequence ID" value="ODN40961.1"/>
    <property type="molecule type" value="Genomic_DNA"/>
</dbReference>
<comment type="caution">
    <text evidence="1">The sequence shown here is derived from an EMBL/GenBank/DDBJ whole genome shotgun (WGS) entry which is preliminary data.</text>
</comment>
<dbReference type="RefSeq" id="WP_069314322.1">
    <property type="nucleotide sequence ID" value="NZ_MDTU01000005.1"/>
</dbReference>
<dbReference type="EMBL" id="MDTU01000005">
    <property type="protein sequence ID" value="ODN41185.1"/>
    <property type="molecule type" value="Genomic_DNA"/>
</dbReference>
<reference evidence="1 3" key="1">
    <citation type="submission" date="2016-08" db="EMBL/GenBank/DDBJ databases">
        <title>Draft genome sequence of Candidatus Piscirickettsia litoralis, from seawater.</title>
        <authorList>
            <person name="Wan X."/>
            <person name="Lee A.J."/>
            <person name="Hou S."/>
            <person name="Donachie S.P."/>
        </authorList>
    </citation>
    <scope>NUCLEOTIDE SEQUENCE [LARGE SCALE GENOMIC DNA]</scope>
    <source>
        <strain evidence="1 3">Y2</strain>
    </source>
</reference>
<keyword evidence="3" id="KW-1185">Reference proteome</keyword>
<name>A0ABX2ZWK3_9GAMM</name>
<evidence type="ECO:0000313" key="1">
    <source>
        <dbReference type="EMBL" id="ODN40961.1"/>
    </source>
</evidence>
<protein>
    <recommendedName>
        <fullName evidence="4">DUF2634 domain-containing protein</fullName>
    </recommendedName>
</protein>
<accession>A0ABX2ZWK3</accession>
<proteinExistence type="predicted"/>
<dbReference type="InterPro" id="IPR020288">
    <property type="entry name" value="Sheath_initiator"/>
</dbReference>
<dbReference type="Proteomes" id="UP000094329">
    <property type="component" value="Unassembled WGS sequence"/>
</dbReference>
<gene>
    <name evidence="2" type="ORF">BGC07_17380</name>
    <name evidence="1" type="ORF">BGC07_18780</name>
</gene>